<evidence type="ECO:0000256" key="7">
    <source>
        <dbReference type="ARBA" id="ARBA00022843"/>
    </source>
</evidence>
<keyword evidence="1" id="KW-1017">Isopeptide bond</keyword>
<dbReference type="InParanoid" id="A0A668ACS0"/>
<keyword evidence="4" id="KW-0479">Metal-binding</keyword>
<evidence type="ECO:0000256" key="4">
    <source>
        <dbReference type="ARBA" id="ARBA00022723"/>
    </source>
</evidence>
<evidence type="ECO:0000256" key="13">
    <source>
        <dbReference type="PROSITE-ProRule" id="PRU00453"/>
    </source>
</evidence>
<dbReference type="Gene3D" id="3.30.60.190">
    <property type="match status" value="1"/>
</dbReference>
<feature type="compositionally biased region" description="Basic and acidic residues" evidence="14">
    <location>
        <begin position="444"/>
        <end position="461"/>
    </location>
</feature>
<name>A0A668ACS0_9TELE</name>
<keyword evidence="6" id="KW-0862">Zinc</keyword>
<evidence type="ECO:0000256" key="6">
    <source>
        <dbReference type="ARBA" id="ARBA00022833"/>
    </source>
</evidence>
<dbReference type="GO" id="GO:0005634">
    <property type="term" value="C:nucleus"/>
    <property type="evidence" value="ECO:0007669"/>
    <property type="project" value="TreeGrafter"/>
</dbReference>
<dbReference type="OrthoDB" id="272357at2759"/>
<reference evidence="16" key="3">
    <citation type="submission" date="2025-09" db="UniProtKB">
        <authorList>
            <consortium name="Ensembl"/>
        </authorList>
    </citation>
    <scope>IDENTIFICATION</scope>
</reference>
<dbReference type="GO" id="GO:0000463">
    <property type="term" value="P:maturation of LSU-rRNA from tricistronic rRNA transcript (SSU-rRNA, 5.8S rRNA, LSU-rRNA)"/>
    <property type="evidence" value="ECO:0007669"/>
    <property type="project" value="TreeGrafter"/>
</dbReference>
<feature type="domain" description="HIT-type" evidence="15">
    <location>
        <begin position="39"/>
        <end position="73"/>
    </location>
</feature>
<evidence type="ECO:0000256" key="14">
    <source>
        <dbReference type="SAM" id="MobiDB-lite"/>
    </source>
</evidence>
<feature type="region of interest" description="Disordered" evidence="14">
    <location>
        <begin position="292"/>
        <end position="487"/>
    </location>
</feature>
<dbReference type="Pfam" id="PF25790">
    <property type="entry name" value="BCD1"/>
    <property type="match status" value="1"/>
</dbReference>
<dbReference type="Pfam" id="PF04438">
    <property type="entry name" value="zf-HIT"/>
    <property type="match status" value="1"/>
</dbReference>
<evidence type="ECO:0000256" key="10">
    <source>
        <dbReference type="ARBA" id="ARBA00061949"/>
    </source>
</evidence>
<evidence type="ECO:0000256" key="3">
    <source>
        <dbReference type="ARBA" id="ARBA00022553"/>
    </source>
</evidence>
<keyword evidence="7" id="KW-0832">Ubl conjugation</keyword>
<dbReference type="GO" id="GO:0070761">
    <property type="term" value="C:pre-snoRNP complex"/>
    <property type="evidence" value="ECO:0007669"/>
    <property type="project" value="TreeGrafter"/>
</dbReference>
<dbReference type="GeneID" id="115358317"/>
<feature type="compositionally biased region" description="Basic and acidic residues" evidence="14">
    <location>
        <begin position="395"/>
        <end position="406"/>
    </location>
</feature>
<feature type="compositionally biased region" description="Acidic residues" evidence="14">
    <location>
        <begin position="407"/>
        <end position="418"/>
    </location>
</feature>
<dbReference type="InterPro" id="IPR057721">
    <property type="entry name" value="BCD1_alpha/beta"/>
</dbReference>
<dbReference type="Proteomes" id="UP000472263">
    <property type="component" value="Chromosome 4"/>
</dbReference>
<evidence type="ECO:0000256" key="8">
    <source>
        <dbReference type="ARBA" id="ARBA00049598"/>
    </source>
</evidence>
<proteinExistence type="inferred from homology"/>
<keyword evidence="3" id="KW-0597">Phosphoprotein</keyword>
<dbReference type="PROSITE" id="PS51083">
    <property type="entry name" value="ZF_HIT"/>
    <property type="match status" value="1"/>
</dbReference>
<dbReference type="CDD" id="cd23023">
    <property type="entry name" value="zf-HIT_BCD1"/>
    <property type="match status" value="1"/>
</dbReference>
<dbReference type="SUPFAM" id="SSF144232">
    <property type="entry name" value="HIT/MYND zinc finger-like"/>
    <property type="match status" value="1"/>
</dbReference>
<comment type="subunit">
    <text evidence="10">Interacts with FBL, SNU13, NOP58, NUFIP1, RUVBL1, RUVBL2 and TAF9. Interacts (via HIT-type zinc finger) with the RUVBL1/RUVBL2 complex in the presence of ADP.</text>
</comment>
<dbReference type="PANTHER" id="PTHR13483:SF3">
    <property type="entry name" value="BOX C_D SNORNA PROTEIN 1"/>
    <property type="match status" value="1"/>
</dbReference>
<dbReference type="GeneTree" id="ENSGT00390000017201"/>
<reference evidence="16" key="2">
    <citation type="submission" date="2025-08" db="UniProtKB">
        <authorList>
            <consortium name="Ensembl"/>
        </authorList>
    </citation>
    <scope>IDENTIFICATION</scope>
</reference>
<feature type="compositionally biased region" description="Acidic residues" evidence="14">
    <location>
        <begin position="343"/>
        <end position="372"/>
    </location>
</feature>
<gene>
    <name evidence="16" type="primary">ZNHIT6</name>
</gene>
<feature type="compositionally biased region" description="Polar residues" evidence="14">
    <location>
        <begin position="316"/>
        <end position="329"/>
    </location>
</feature>
<keyword evidence="5 13" id="KW-0863">Zinc-finger</keyword>
<feature type="compositionally biased region" description="Basic and acidic residues" evidence="14">
    <location>
        <begin position="331"/>
        <end position="342"/>
    </location>
</feature>
<protein>
    <recommendedName>
        <fullName evidence="11">Box C/D snoRNA protein 1</fullName>
    </recommendedName>
    <alternativeName>
        <fullName evidence="12">Zinc finger HIT domain-containing protein 6</fullName>
    </alternativeName>
</protein>
<evidence type="ECO:0000256" key="1">
    <source>
        <dbReference type="ARBA" id="ARBA00022499"/>
    </source>
</evidence>
<dbReference type="Ensembl" id="ENSMMDT00005052235.1">
    <property type="protein sequence ID" value="ENSMMDP00005051227.1"/>
    <property type="gene ID" value="ENSMMDG00005023171.1"/>
</dbReference>
<accession>A0A668ACS0</accession>
<reference evidence="16" key="1">
    <citation type="submission" date="2019-06" db="EMBL/GenBank/DDBJ databases">
        <authorList>
            <consortium name="Wellcome Sanger Institute Data Sharing"/>
        </authorList>
    </citation>
    <scope>NUCLEOTIDE SEQUENCE [LARGE SCALE GENOMIC DNA]</scope>
</reference>
<dbReference type="PANTHER" id="PTHR13483">
    <property type="entry name" value="BOX C_D SNORNA PROTEIN 1-RELATED"/>
    <property type="match status" value="1"/>
</dbReference>
<keyword evidence="2" id="KW-0690">Ribosome biogenesis</keyword>
<dbReference type="RefSeq" id="XP_029906098.1">
    <property type="nucleotide sequence ID" value="XM_030050238.1"/>
</dbReference>
<dbReference type="GO" id="GO:0008270">
    <property type="term" value="F:zinc ion binding"/>
    <property type="evidence" value="ECO:0007669"/>
    <property type="project" value="UniProtKB-UniRule"/>
</dbReference>
<evidence type="ECO:0000313" key="16">
    <source>
        <dbReference type="Ensembl" id="ENSMMDP00005051227.1"/>
    </source>
</evidence>
<evidence type="ECO:0000256" key="11">
    <source>
        <dbReference type="ARBA" id="ARBA00068630"/>
    </source>
</evidence>
<dbReference type="FunFam" id="3.30.60.190:FF:000001">
    <property type="entry name" value="box C/D snoRNA protein 1"/>
    <property type="match status" value="1"/>
</dbReference>
<comment type="similarity">
    <text evidence="9">Belongs to the BCD1 family.</text>
</comment>
<evidence type="ECO:0000313" key="17">
    <source>
        <dbReference type="Proteomes" id="UP000472263"/>
    </source>
</evidence>
<evidence type="ECO:0000256" key="9">
    <source>
        <dbReference type="ARBA" id="ARBA00049654"/>
    </source>
</evidence>
<dbReference type="AlphaFoldDB" id="A0A668ACS0"/>
<keyword evidence="17" id="KW-1185">Reference proteome</keyword>
<dbReference type="InterPro" id="IPR007529">
    <property type="entry name" value="Znf_HIT"/>
</dbReference>
<comment type="function">
    <text evidence="8">Required for box C/D snoRNAs accumulation involved in snoRNA processing, snoRNA transport to the nucleolus and ribosome biogenesis.</text>
</comment>
<dbReference type="InterPro" id="IPR051639">
    <property type="entry name" value="BCD1"/>
</dbReference>
<evidence type="ECO:0000256" key="12">
    <source>
        <dbReference type="ARBA" id="ARBA00077531"/>
    </source>
</evidence>
<evidence type="ECO:0000256" key="2">
    <source>
        <dbReference type="ARBA" id="ARBA00022517"/>
    </source>
</evidence>
<dbReference type="GO" id="GO:0000492">
    <property type="term" value="P:box C/D snoRNP assembly"/>
    <property type="evidence" value="ECO:0007669"/>
    <property type="project" value="TreeGrafter"/>
</dbReference>
<dbReference type="GO" id="GO:0048254">
    <property type="term" value="P:snoRNA localization"/>
    <property type="evidence" value="ECO:0007669"/>
    <property type="project" value="TreeGrafter"/>
</dbReference>
<sequence length="487" mass="54585">MCSVIDTITIMSAVDSQVENSSVEDEAKGRKRKISLSNCGVCGSEEAKYRCPACLRHSCSLLCVKKHKEDSGCSGVRNKTAFVALSQFDQMTLLSDYRFLEDTGRFSDGASRDALIRTPHATFKAKRLASNARKMNITLRFLPVTFTKSRENSTFFLIKQNQFLWHLKFIFPQSSTEFSQRRVPDTETLEQILTPYIHPTESDPVKRQKLKMYVHAPFDHIKVFMKAEGRKANAVRYHELDIKKSLRDNLSYKTLIEYPVLHVVVRDHWQDYPLKGTGEPASTCNSFATKTQGVDQGKSKLTHAPGPKPGSCTPEEISSWTGMQETSAETEPPKEKRAKRETGEEDLEEGEIIDSSEEEEKEEEEGNIEEDTLENKSCIGGDNSKGPANVINDMRATKDELLHTAGDDDDDEDDDDDASVSKHNTSRKDQCLSEHISVSADDNGTVRESAEVSMTKEDAMKEPGPVHTHHCHDENESARAAEPCGQE</sequence>
<evidence type="ECO:0000256" key="5">
    <source>
        <dbReference type="ARBA" id="ARBA00022771"/>
    </source>
</evidence>
<organism evidence="16 17">
    <name type="scientific">Myripristis murdjan</name>
    <name type="common">pinecone soldierfish</name>
    <dbReference type="NCBI Taxonomy" id="586833"/>
    <lineage>
        <taxon>Eukaryota</taxon>
        <taxon>Metazoa</taxon>
        <taxon>Chordata</taxon>
        <taxon>Craniata</taxon>
        <taxon>Vertebrata</taxon>
        <taxon>Euteleostomi</taxon>
        <taxon>Actinopterygii</taxon>
        <taxon>Neopterygii</taxon>
        <taxon>Teleostei</taxon>
        <taxon>Neoteleostei</taxon>
        <taxon>Acanthomorphata</taxon>
        <taxon>Holocentriformes</taxon>
        <taxon>Holocentridae</taxon>
        <taxon>Myripristis</taxon>
    </lineage>
</organism>
<evidence type="ECO:0000259" key="15">
    <source>
        <dbReference type="PROSITE" id="PS51083"/>
    </source>
</evidence>